<gene>
    <name evidence="1" type="ORF">D0Y53_04275</name>
</gene>
<dbReference type="EMBL" id="QVPD01000003">
    <property type="protein sequence ID" value="RFP61536.1"/>
    <property type="molecule type" value="Genomic_DNA"/>
</dbReference>
<comment type="caution">
    <text evidence="1">The sequence shown here is derived from an EMBL/GenBank/DDBJ whole genome shotgun (WGS) entry which is preliminary data.</text>
</comment>
<dbReference type="Proteomes" id="UP000262917">
    <property type="component" value="Unassembled WGS sequence"/>
</dbReference>
<organism evidence="1 2">
    <name type="scientific">Cognatiluteimonas weifangensis</name>
    <dbReference type="NCBI Taxonomy" id="2303539"/>
    <lineage>
        <taxon>Bacteria</taxon>
        <taxon>Pseudomonadati</taxon>
        <taxon>Pseudomonadota</taxon>
        <taxon>Gammaproteobacteria</taxon>
        <taxon>Lysobacterales</taxon>
        <taxon>Lysobacteraceae</taxon>
        <taxon>Cognatiluteimonas</taxon>
    </lineage>
</organism>
<keyword evidence="2" id="KW-1185">Reference proteome</keyword>
<dbReference type="RefSeq" id="WP_117201960.1">
    <property type="nucleotide sequence ID" value="NZ_JBHTBK010000012.1"/>
</dbReference>
<evidence type="ECO:0000313" key="1">
    <source>
        <dbReference type="EMBL" id="RFP61536.1"/>
    </source>
</evidence>
<reference evidence="1 2" key="1">
    <citation type="submission" date="2018-08" db="EMBL/GenBank/DDBJ databases">
        <title>Lysobacter weifangensis sp. nov., a new member of the family 'Xanthomonadaceae', isolated from soil in a farmland.</title>
        <authorList>
            <person name="Zhao H."/>
        </authorList>
    </citation>
    <scope>NUCLEOTIDE SEQUENCE [LARGE SCALE GENOMIC DNA]</scope>
    <source>
        <strain evidence="1 2">WF-2</strain>
    </source>
</reference>
<evidence type="ECO:0008006" key="3">
    <source>
        <dbReference type="Google" id="ProtNLM"/>
    </source>
</evidence>
<proteinExistence type="predicted"/>
<evidence type="ECO:0000313" key="2">
    <source>
        <dbReference type="Proteomes" id="UP000262917"/>
    </source>
</evidence>
<accession>A0A372DPQ1</accession>
<name>A0A372DPQ1_9GAMM</name>
<dbReference type="AlphaFoldDB" id="A0A372DPQ1"/>
<protein>
    <recommendedName>
        <fullName evidence="3">STAS/SEC14 domain-containing protein</fullName>
    </recommendedName>
</protein>
<sequence>MSFTVTVEPQHRLVRVVYRGTITIAERHAAVQEAMRVLAPVQYRRLLIDLSAASPVAEALGLSNSFATVLATTPQIRDSRLAYVVNPHDHGNRLIENLASARHVAVQRFHDSQSALDWLLADEDAAD</sequence>